<feature type="binding site" evidence="8">
    <location>
        <position position="84"/>
    </location>
    <ligand>
        <name>tRNA</name>
        <dbReference type="ChEBI" id="CHEBI:17843"/>
    </ligand>
</feature>
<proteinExistence type="inferred from homology"/>
<dbReference type="CDD" id="cd00462">
    <property type="entry name" value="PTH"/>
    <property type="match status" value="1"/>
</dbReference>
<evidence type="ECO:0000256" key="6">
    <source>
        <dbReference type="ARBA" id="ARBA00048707"/>
    </source>
</evidence>
<keyword evidence="4 8" id="KW-0694">RNA-binding</keyword>
<dbReference type="InterPro" id="IPR001328">
    <property type="entry name" value="Pept_tRNA_hydro"/>
</dbReference>
<accession>A0A1H9X3L8</accession>
<evidence type="ECO:0000256" key="1">
    <source>
        <dbReference type="ARBA" id="ARBA00013260"/>
    </source>
</evidence>
<organism evidence="11 12">
    <name type="scientific">Salipaludibacillus aurantiacus</name>
    <dbReference type="NCBI Taxonomy" id="1601833"/>
    <lineage>
        <taxon>Bacteria</taxon>
        <taxon>Bacillati</taxon>
        <taxon>Bacillota</taxon>
        <taxon>Bacilli</taxon>
        <taxon>Bacillales</taxon>
        <taxon>Bacillaceae</taxon>
    </lineage>
</organism>
<comment type="function">
    <text evidence="8">Catalyzes the release of premature peptidyl moieties from peptidyl-tRNA molecules trapped in stalled 50S ribosomal subunits, and thus maintains levels of free tRNAs and 50S ribosomes.</text>
</comment>
<dbReference type="SUPFAM" id="SSF53178">
    <property type="entry name" value="Peptidyl-tRNA hydrolase-like"/>
    <property type="match status" value="1"/>
</dbReference>
<comment type="catalytic activity">
    <reaction evidence="6 8 9">
        <text>an N-acyl-L-alpha-aminoacyl-tRNA + H2O = an N-acyl-L-amino acid + a tRNA + H(+)</text>
        <dbReference type="Rhea" id="RHEA:54448"/>
        <dbReference type="Rhea" id="RHEA-COMP:10123"/>
        <dbReference type="Rhea" id="RHEA-COMP:13883"/>
        <dbReference type="ChEBI" id="CHEBI:15377"/>
        <dbReference type="ChEBI" id="CHEBI:15378"/>
        <dbReference type="ChEBI" id="CHEBI:59874"/>
        <dbReference type="ChEBI" id="CHEBI:78442"/>
        <dbReference type="ChEBI" id="CHEBI:138191"/>
        <dbReference type="EC" id="3.1.1.29"/>
    </reaction>
</comment>
<keyword evidence="3 8" id="KW-0378">Hydrolase</keyword>
<reference evidence="12" key="1">
    <citation type="submission" date="2016-10" db="EMBL/GenBank/DDBJ databases">
        <authorList>
            <person name="Varghese N."/>
            <person name="Submissions S."/>
        </authorList>
    </citation>
    <scope>NUCLEOTIDE SEQUENCE [LARGE SCALE GENOMIC DNA]</scope>
    <source>
        <strain evidence="12">S9</strain>
    </source>
</reference>
<keyword evidence="12" id="KW-1185">Reference proteome</keyword>
<evidence type="ECO:0000256" key="9">
    <source>
        <dbReference type="RuleBase" id="RU000673"/>
    </source>
</evidence>
<feature type="site" description="Discriminates between blocked and unblocked aminoacyl-tRNA" evidence="8">
    <location>
        <position position="29"/>
    </location>
</feature>
<evidence type="ECO:0000256" key="8">
    <source>
        <dbReference type="HAMAP-Rule" id="MF_00083"/>
    </source>
</evidence>
<dbReference type="Pfam" id="PF01195">
    <property type="entry name" value="Pept_tRNA_hydro"/>
    <property type="match status" value="1"/>
</dbReference>
<dbReference type="PROSITE" id="PS01196">
    <property type="entry name" value="PEPT_TRNA_HYDROL_2"/>
    <property type="match status" value="1"/>
</dbReference>
<comment type="subunit">
    <text evidence="8">Monomer.</text>
</comment>
<dbReference type="GO" id="GO:0000049">
    <property type="term" value="F:tRNA binding"/>
    <property type="evidence" value="ECO:0007669"/>
    <property type="project" value="UniProtKB-UniRule"/>
</dbReference>
<protein>
    <recommendedName>
        <fullName evidence="7 8">Peptidyl-tRNA hydrolase</fullName>
        <shortName evidence="8">Pth</shortName>
        <ecNumber evidence="1 8">3.1.1.29</ecNumber>
    </recommendedName>
</protein>
<sequence>MFFKKLFQRRAEEPEGENGQMKLIAGLGNPGKKYERTRHNVGFEVIDKCQKRLNIELDQAKFKGAYGFTRAGEEKTFLLKPLTFMNLSGESIVPLMNYFKLKPEDLLVIYDDLDLPPGKIRLRQKGSHGGHNGMKSIIQHLGSDKFNRIRIGIGRPEPGVAVPDYVLGTFPPKERQEIDDAVEKAALAAEAWTETDFVKVMNEYNQ</sequence>
<gene>
    <name evidence="8" type="primary">pth</name>
    <name evidence="11" type="ORF">SAMN05518684_12428</name>
</gene>
<evidence type="ECO:0000256" key="7">
    <source>
        <dbReference type="ARBA" id="ARBA00050038"/>
    </source>
</evidence>
<dbReference type="Gene3D" id="3.40.50.1470">
    <property type="entry name" value="Peptidyl-tRNA hydrolase"/>
    <property type="match status" value="1"/>
</dbReference>
<evidence type="ECO:0000256" key="2">
    <source>
        <dbReference type="ARBA" id="ARBA00022555"/>
    </source>
</evidence>
<dbReference type="PROSITE" id="PS01195">
    <property type="entry name" value="PEPT_TRNA_HYDROL_1"/>
    <property type="match status" value="1"/>
</dbReference>
<feature type="binding site" evidence="8">
    <location>
        <position position="34"/>
    </location>
    <ligand>
        <name>tRNA</name>
        <dbReference type="ChEBI" id="CHEBI:17843"/>
    </ligand>
</feature>
<dbReference type="EC" id="3.1.1.29" evidence="1 8"/>
<dbReference type="GO" id="GO:0004045">
    <property type="term" value="F:peptidyl-tRNA hydrolase activity"/>
    <property type="evidence" value="ECO:0007669"/>
    <property type="project" value="UniProtKB-UniRule"/>
</dbReference>
<name>A0A1H9X3L8_9BACI</name>
<evidence type="ECO:0000256" key="10">
    <source>
        <dbReference type="RuleBase" id="RU004320"/>
    </source>
</evidence>
<keyword evidence="2 8" id="KW-0820">tRNA-binding</keyword>
<feature type="active site" description="Proton acceptor" evidence="8">
    <location>
        <position position="39"/>
    </location>
</feature>
<dbReference type="STRING" id="1601833.SAMN05518684_12428"/>
<dbReference type="EMBL" id="FOGT01000024">
    <property type="protein sequence ID" value="SES40776.1"/>
    <property type="molecule type" value="Genomic_DNA"/>
</dbReference>
<dbReference type="GO" id="GO:0072344">
    <property type="term" value="P:rescue of stalled ribosome"/>
    <property type="evidence" value="ECO:0007669"/>
    <property type="project" value="UniProtKB-UniRule"/>
</dbReference>
<dbReference type="AlphaFoldDB" id="A0A1H9X3L8"/>
<dbReference type="GO" id="GO:0005737">
    <property type="term" value="C:cytoplasm"/>
    <property type="evidence" value="ECO:0007669"/>
    <property type="project" value="UniProtKB-SubCell"/>
</dbReference>
<dbReference type="InterPro" id="IPR018171">
    <property type="entry name" value="Pept_tRNA_hydro_CS"/>
</dbReference>
<evidence type="ECO:0000256" key="3">
    <source>
        <dbReference type="ARBA" id="ARBA00022801"/>
    </source>
</evidence>
<feature type="site" description="Stabilizes the basic form of H active site to accept a proton" evidence="8">
    <location>
        <position position="111"/>
    </location>
</feature>
<evidence type="ECO:0000313" key="11">
    <source>
        <dbReference type="EMBL" id="SES40776.1"/>
    </source>
</evidence>
<dbReference type="NCBIfam" id="TIGR00447">
    <property type="entry name" value="pth"/>
    <property type="match status" value="1"/>
</dbReference>
<feature type="binding site" evidence="8">
    <location>
        <position position="86"/>
    </location>
    <ligand>
        <name>tRNA</name>
        <dbReference type="ChEBI" id="CHEBI:17843"/>
    </ligand>
</feature>
<dbReference type="PANTHER" id="PTHR17224:SF1">
    <property type="entry name" value="PEPTIDYL-TRNA HYDROLASE"/>
    <property type="match status" value="1"/>
</dbReference>
<dbReference type="FunFam" id="3.40.50.1470:FF:000001">
    <property type="entry name" value="Peptidyl-tRNA hydrolase"/>
    <property type="match status" value="1"/>
</dbReference>
<dbReference type="HAMAP" id="MF_00083">
    <property type="entry name" value="Pept_tRNA_hydro_bact"/>
    <property type="match status" value="1"/>
</dbReference>
<feature type="binding site" evidence="8">
    <location>
        <position position="132"/>
    </location>
    <ligand>
        <name>tRNA</name>
        <dbReference type="ChEBI" id="CHEBI:17843"/>
    </ligand>
</feature>
<evidence type="ECO:0000256" key="5">
    <source>
        <dbReference type="ARBA" id="ARBA00038063"/>
    </source>
</evidence>
<evidence type="ECO:0000256" key="4">
    <source>
        <dbReference type="ARBA" id="ARBA00022884"/>
    </source>
</evidence>
<dbReference type="GO" id="GO:0006515">
    <property type="term" value="P:protein quality control for misfolded or incompletely synthesized proteins"/>
    <property type="evidence" value="ECO:0007669"/>
    <property type="project" value="UniProtKB-UniRule"/>
</dbReference>
<comment type="similarity">
    <text evidence="5 8 10">Belongs to the PTH family.</text>
</comment>
<dbReference type="PANTHER" id="PTHR17224">
    <property type="entry name" value="PEPTIDYL-TRNA HYDROLASE"/>
    <property type="match status" value="1"/>
</dbReference>
<comment type="function">
    <text evidence="8">Hydrolyzes ribosome-free peptidyl-tRNAs (with 1 or more amino acids incorporated), which drop off the ribosome during protein synthesis, or as a result of ribosome stalling.</text>
</comment>
<comment type="subcellular location">
    <subcellularLocation>
        <location evidence="8">Cytoplasm</location>
    </subcellularLocation>
</comment>
<evidence type="ECO:0000313" key="12">
    <source>
        <dbReference type="Proteomes" id="UP000198571"/>
    </source>
</evidence>
<dbReference type="Proteomes" id="UP000198571">
    <property type="component" value="Unassembled WGS sequence"/>
</dbReference>
<dbReference type="InterPro" id="IPR036416">
    <property type="entry name" value="Pept_tRNA_hydro_sf"/>
</dbReference>
<keyword evidence="8" id="KW-0963">Cytoplasm</keyword>